<dbReference type="PANTHER" id="PTHR43737">
    <property type="entry name" value="BLL7424 PROTEIN"/>
    <property type="match status" value="1"/>
</dbReference>
<organism evidence="1 2">
    <name type="scientific">Rhodopirellula sallentina SM41</name>
    <dbReference type="NCBI Taxonomy" id="1263870"/>
    <lineage>
        <taxon>Bacteria</taxon>
        <taxon>Pseudomonadati</taxon>
        <taxon>Planctomycetota</taxon>
        <taxon>Planctomycetia</taxon>
        <taxon>Pirellulales</taxon>
        <taxon>Pirellulaceae</taxon>
        <taxon>Rhodopirellula</taxon>
    </lineage>
</organism>
<dbReference type="SUPFAM" id="SSF53649">
    <property type="entry name" value="Alkaline phosphatase-like"/>
    <property type="match status" value="1"/>
</dbReference>
<dbReference type="AlphaFoldDB" id="M5U6X4"/>
<dbReference type="InterPro" id="IPR017850">
    <property type="entry name" value="Alkaline_phosphatase_core_sf"/>
</dbReference>
<protein>
    <submittedName>
        <fullName evidence="1">Secreted protein containing DUF1501</fullName>
    </submittedName>
</protein>
<dbReference type="RefSeq" id="WP_008675688.1">
    <property type="nucleotide sequence ID" value="NZ_ANOH01000104.1"/>
</dbReference>
<dbReference type="Proteomes" id="UP000011885">
    <property type="component" value="Unassembled WGS sequence"/>
</dbReference>
<dbReference type="PATRIC" id="fig|1263870.3.peg.1447"/>
<dbReference type="PANTHER" id="PTHR43737:SF1">
    <property type="entry name" value="DUF1501 DOMAIN-CONTAINING PROTEIN"/>
    <property type="match status" value="1"/>
</dbReference>
<dbReference type="EMBL" id="ANOH01000104">
    <property type="protein sequence ID" value="EMI57212.1"/>
    <property type="molecule type" value="Genomic_DNA"/>
</dbReference>
<sequence>MSTKSFCGRTRREFIWESGAGFGAAALSGMLGADEFFSSADGSDAVHSLPGPMAVKPPHFAPKAKSVIFLFMYGGPSHIDTFDYKPQMKGMDGKTVDVKTFGRGGHKTGGRIVEPRWDFKQYGECGKYVSSLFPNVARHVDDIAFLHSMTADSPIHGSAMLMMNSGKILSGNPSLGSWLTYGLGSENQNLPGYVVMLDPTGGPISGAKNWSSGYMPATYQGTVFRTQGAPILDLAPPGDLTPMAQRQIIDSIQSANQRHLAAHSNEQSLASRISSYELAYKMQSTAPEAVDLSSETAETRALYGVDRAETADFGTRCLLARRLVERGVRFIQLYSGGAHNDNNWDAHGDLENNHNKHAGATDQPIAGLLADLKRSGLLDETLVVWGGEFGRQPTAEYAKGSGRDHNSFGFTMWMAGGGIKGGVSYGTTDELGSVAVENPLHVKNLHATILHQMGLDPNHLSYFYSGLDQKLVGVEEVEPIHAII</sequence>
<evidence type="ECO:0000313" key="1">
    <source>
        <dbReference type="EMBL" id="EMI57212.1"/>
    </source>
</evidence>
<dbReference type="Pfam" id="PF07394">
    <property type="entry name" value="DUF1501"/>
    <property type="match status" value="1"/>
</dbReference>
<dbReference type="PROSITE" id="PS51318">
    <property type="entry name" value="TAT"/>
    <property type="match status" value="1"/>
</dbReference>
<reference evidence="1 2" key="1">
    <citation type="journal article" date="2013" name="Mar. Genomics">
        <title>Expression of sulfatases in Rhodopirellula baltica and the diversity of sulfatases in the genus Rhodopirellula.</title>
        <authorList>
            <person name="Wegner C.E."/>
            <person name="Richter-Heitmann T."/>
            <person name="Klindworth A."/>
            <person name="Klockow C."/>
            <person name="Richter M."/>
            <person name="Achstetter T."/>
            <person name="Glockner F.O."/>
            <person name="Harder J."/>
        </authorList>
    </citation>
    <scope>NUCLEOTIDE SEQUENCE [LARGE SCALE GENOMIC DNA]</scope>
    <source>
        <strain evidence="1 2">SM41</strain>
    </source>
</reference>
<dbReference type="InterPro" id="IPR010869">
    <property type="entry name" value="DUF1501"/>
</dbReference>
<gene>
    <name evidence="1" type="ORF">RSSM_01348</name>
</gene>
<dbReference type="InterPro" id="IPR006311">
    <property type="entry name" value="TAT_signal"/>
</dbReference>
<dbReference type="OrthoDB" id="127333at2"/>
<name>M5U6X4_9BACT</name>
<keyword evidence="2" id="KW-1185">Reference proteome</keyword>
<comment type="caution">
    <text evidence="1">The sequence shown here is derived from an EMBL/GenBank/DDBJ whole genome shotgun (WGS) entry which is preliminary data.</text>
</comment>
<evidence type="ECO:0000313" key="2">
    <source>
        <dbReference type="Proteomes" id="UP000011885"/>
    </source>
</evidence>
<accession>M5U6X4</accession>
<proteinExistence type="predicted"/>